<dbReference type="GO" id="GO:0005829">
    <property type="term" value="C:cytosol"/>
    <property type="evidence" value="ECO:0007669"/>
    <property type="project" value="TreeGrafter"/>
</dbReference>
<dbReference type="EMBL" id="SDGV01000016">
    <property type="protein sequence ID" value="THB61126.1"/>
    <property type="molecule type" value="Genomic_DNA"/>
</dbReference>
<evidence type="ECO:0000313" key="1">
    <source>
        <dbReference type="EMBL" id="THB61126.1"/>
    </source>
</evidence>
<sequence>MAPYKAIIFDYDETLRLQAETRISNDIVLLLMTLRRNKIRVILATGRPHQHCQYLLEEQLVDCIISANGSLVMTQNKRIHAITIPQPKVETFNNFCLEQQLPNTFYTESLLTNKMVNDDITIGLKQALNLKPTDLDLYSPKLKTDIFVMCAFCEKQADIKLSQSFPDMTLIRWHPKIVSVLTTTVTKVNGIKKALDYYQIEQENCIAVGDGLNDIEMLEYAGMGLSVGAQHPDLVAAADHVIDKVDRRILTLF</sequence>
<proteinExistence type="predicted"/>
<dbReference type="NCBIfam" id="TIGR01484">
    <property type="entry name" value="HAD-SF-IIB"/>
    <property type="match status" value="1"/>
</dbReference>
<dbReference type="Pfam" id="PF08282">
    <property type="entry name" value="Hydrolase_3"/>
    <property type="match status" value="1"/>
</dbReference>
<dbReference type="SUPFAM" id="SSF56784">
    <property type="entry name" value="HAD-like"/>
    <property type="match status" value="1"/>
</dbReference>
<protein>
    <submittedName>
        <fullName evidence="1">Cof-type HAD-IIB family hydrolase</fullName>
    </submittedName>
</protein>
<gene>
    <name evidence="1" type="ORF">ESZ54_07265</name>
</gene>
<dbReference type="NCBIfam" id="TIGR00099">
    <property type="entry name" value="Cof-subfamily"/>
    <property type="match status" value="1"/>
</dbReference>
<comment type="caution">
    <text evidence="1">The sequence shown here is derived from an EMBL/GenBank/DDBJ whole genome shotgun (WGS) entry which is preliminary data.</text>
</comment>
<keyword evidence="2" id="KW-1185">Reference proteome</keyword>
<dbReference type="AlphaFoldDB" id="A0A4S3B6F4"/>
<dbReference type="SFLD" id="SFLDG01140">
    <property type="entry name" value="C2.B:_Phosphomannomutase_and_P"/>
    <property type="match status" value="1"/>
</dbReference>
<dbReference type="RefSeq" id="WP_136137006.1">
    <property type="nucleotide sequence ID" value="NZ_SDGV01000016.1"/>
</dbReference>
<evidence type="ECO:0000313" key="2">
    <source>
        <dbReference type="Proteomes" id="UP000310506"/>
    </source>
</evidence>
<dbReference type="Proteomes" id="UP000310506">
    <property type="component" value="Unassembled WGS sequence"/>
</dbReference>
<keyword evidence="1" id="KW-0378">Hydrolase</keyword>
<dbReference type="GO" id="GO:0000287">
    <property type="term" value="F:magnesium ion binding"/>
    <property type="evidence" value="ECO:0007669"/>
    <property type="project" value="TreeGrafter"/>
</dbReference>
<dbReference type="PANTHER" id="PTHR10000">
    <property type="entry name" value="PHOSPHOSERINE PHOSPHATASE"/>
    <property type="match status" value="1"/>
</dbReference>
<dbReference type="InterPro" id="IPR036412">
    <property type="entry name" value="HAD-like_sf"/>
</dbReference>
<dbReference type="PANTHER" id="PTHR10000:SF25">
    <property type="entry name" value="PHOSPHATASE YKRA-RELATED"/>
    <property type="match status" value="1"/>
</dbReference>
<dbReference type="Gene3D" id="3.40.50.1000">
    <property type="entry name" value="HAD superfamily/HAD-like"/>
    <property type="match status" value="1"/>
</dbReference>
<dbReference type="InterPro" id="IPR023214">
    <property type="entry name" value="HAD_sf"/>
</dbReference>
<dbReference type="OrthoDB" id="9814970at2"/>
<dbReference type="GO" id="GO:0016791">
    <property type="term" value="F:phosphatase activity"/>
    <property type="evidence" value="ECO:0007669"/>
    <property type="project" value="TreeGrafter"/>
</dbReference>
<dbReference type="InterPro" id="IPR006379">
    <property type="entry name" value="HAD-SF_hydro_IIB"/>
</dbReference>
<dbReference type="InterPro" id="IPR000150">
    <property type="entry name" value="Cof"/>
</dbReference>
<accession>A0A4S3B6F4</accession>
<reference evidence="1 2" key="1">
    <citation type="submission" date="2019-01" db="EMBL/GenBank/DDBJ databases">
        <title>Vagococcus silagei sp. nov. isolated from brewer's grain.</title>
        <authorList>
            <person name="Guu J.-R."/>
        </authorList>
    </citation>
    <scope>NUCLEOTIDE SEQUENCE [LARGE SCALE GENOMIC DNA]</scope>
    <source>
        <strain evidence="1 2">2B-2</strain>
    </source>
</reference>
<dbReference type="Gene3D" id="3.30.1240.10">
    <property type="match status" value="1"/>
</dbReference>
<organism evidence="1 2">
    <name type="scientific">Vagococcus silagei</name>
    <dbReference type="NCBI Taxonomy" id="2508885"/>
    <lineage>
        <taxon>Bacteria</taxon>
        <taxon>Bacillati</taxon>
        <taxon>Bacillota</taxon>
        <taxon>Bacilli</taxon>
        <taxon>Lactobacillales</taxon>
        <taxon>Enterococcaceae</taxon>
        <taxon>Vagococcus</taxon>
    </lineage>
</organism>
<name>A0A4S3B6F4_9ENTE</name>
<dbReference type="SFLD" id="SFLDS00003">
    <property type="entry name" value="Haloacid_Dehalogenase"/>
    <property type="match status" value="1"/>
</dbReference>